<keyword evidence="8" id="KW-1015">Disulfide bond</keyword>
<evidence type="ECO:0000313" key="10">
    <source>
        <dbReference type="EMBL" id="RXM35537.1"/>
    </source>
</evidence>
<protein>
    <submittedName>
        <fullName evidence="10">Somatostatin-1B</fullName>
    </submittedName>
</protein>
<organism evidence="10 11">
    <name type="scientific">Acipenser ruthenus</name>
    <name type="common">Sterlet sturgeon</name>
    <dbReference type="NCBI Taxonomy" id="7906"/>
    <lineage>
        <taxon>Eukaryota</taxon>
        <taxon>Metazoa</taxon>
        <taxon>Chordata</taxon>
        <taxon>Craniata</taxon>
        <taxon>Vertebrata</taxon>
        <taxon>Euteleostomi</taxon>
        <taxon>Actinopterygii</taxon>
        <taxon>Chondrostei</taxon>
        <taxon>Acipenseriformes</taxon>
        <taxon>Acipenseridae</taxon>
        <taxon>Acipenser</taxon>
    </lineage>
</organism>
<sequence>MADTEEQRNFTQTQGFAKERKDFILKILSELSDFNILGKEMAALNSDQVKESQLGERSIFNQYPPKERTPCKNFFWTVKERLFFQGFAKERKDFILKILSELSDFNILGKEMAALNSDQVKESQLGERSIFNQYPPKERTPCKNFFWKTFSTC</sequence>
<dbReference type="GO" id="GO:0005615">
    <property type="term" value="C:extracellular space"/>
    <property type="evidence" value="ECO:0007669"/>
    <property type="project" value="TreeGrafter"/>
</dbReference>
<evidence type="ECO:0000256" key="6">
    <source>
        <dbReference type="ARBA" id="ARBA00022702"/>
    </source>
</evidence>
<dbReference type="InterPro" id="IPR004250">
    <property type="entry name" value="Somatostatin"/>
</dbReference>
<dbReference type="EMBL" id="SCEB01214400">
    <property type="protein sequence ID" value="RXM35537.1"/>
    <property type="molecule type" value="Genomic_DNA"/>
</dbReference>
<dbReference type="Proteomes" id="UP000289886">
    <property type="component" value="Unassembled WGS sequence"/>
</dbReference>
<keyword evidence="5" id="KW-0165">Cleavage on pair of basic residues</keyword>
<keyword evidence="4" id="KW-0964">Secreted</keyword>
<gene>
    <name evidence="10" type="ORF">EOD39_12842</name>
</gene>
<dbReference type="Pfam" id="PF03002">
    <property type="entry name" value="Somatostatin"/>
    <property type="match status" value="1"/>
</dbReference>
<evidence type="ECO:0000313" key="11">
    <source>
        <dbReference type="Proteomes" id="UP000289886"/>
    </source>
</evidence>
<feature type="domain" description="Somatostatin/Cortistatin C-terminal" evidence="9">
    <location>
        <begin position="140"/>
        <end position="153"/>
    </location>
</feature>
<name>A0A444UK16_ACIRT</name>
<evidence type="ECO:0000256" key="3">
    <source>
        <dbReference type="ARBA" id="ARBA00008327"/>
    </source>
</evidence>
<dbReference type="PANTHER" id="PTHR10558">
    <property type="entry name" value="SOMATOSTATIN"/>
    <property type="match status" value="1"/>
</dbReference>
<evidence type="ECO:0000256" key="5">
    <source>
        <dbReference type="ARBA" id="ARBA00022685"/>
    </source>
</evidence>
<comment type="subcellular location">
    <subcellularLocation>
        <location evidence="2">Secreted</location>
    </subcellularLocation>
</comment>
<dbReference type="AlphaFoldDB" id="A0A444UK16"/>
<comment type="caution">
    <text evidence="10">The sequence shown here is derived from an EMBL/GenBank/DDBJ whole genome shotgun (WGS) entry which is preliminary data.</text>
</comment>
<dbReference type="GO" id="GO:0030334">
    <property type="term" value="P:regulation of cell migration"/>
    <property type="evidence" value="ECO:0007669"/>
    <property type="project" value="TreeGrafter"/>
</dbReference>
<dbReference type="GO" id="GO:0007193">
    <property type="term" value="P:adenylate cyclase-inhibiting G protein-coupled receptor signaling pathway"/>
    <property type="evidence" value="ECO:0007669"/>
    <property type="project" value="TreeGrafter"/>
</dbReference>
<dbReference type="InterPro" id="IPR018142">
    <property type="entry name" value="Somatostatin/Cortistatin_C"/>
</dbReference>
<keyword evidence="7" id="KW-0732">Signal</keyword>
<evidence type="ECO:0000256" key="4">
    <source>
        <dbReference type="ARBA" id="ARBA00022525"/>
    </source>
</evidence>
<proteinExistence type="inferred from homology"/>
<evidence type="ECO:0000256" key="1">
    <source>
        <dbReference type="ARBA" id="ARBA00003524"/>
    </source>
</evidence>
<evidence type="ECO:0000256" key="2">
    <source>
        <dbReference type="ARBA" id="ARBA00004613"/>
    </source>
</evidence>
<dbReference type="GO" id="GO:0001664">
    <property type="term" value="F:G protein-coupled receptor binding"/>
    <property type="evidence" value="ECO:0007669"/>
    <property type="project" value="TreeGrafter"/>
</dbReference>
<accession>A0A444UK16</accession>
<dbReference type="PANTHER" id="PTHR10558:SF1">
    <property type="entry name" value="CORTISTATIN"/>
    <property type="match status" value="1"/>
</dbReference>
<comment type="function">
    <text evidence="1">Somatostatin inhibits the release of somatotropin.</text>
</comment>
<comment type="similarity">
    <text evidence="3">Belongs to the somatostatin family.</text>
</comment>
<keyword evidence="11" id="KW-1185">Reference proteome</keyword>
<evidence type="ECO:0000256" key="7">
    <source>
        <dbReference type="ARBA" id="ARBA00022729"/>
    </source>
</evidence>
<evidence type="ECO:0000259" key="9">
    <source>
        <dbReference type="Pfam" id="PF03002"/>
    </source>
</evidence>
<reference evidence="10 11" key="1">
    <citation type="submission" date="2019-01" db="EMBL/GenBank/DDBJ databases">
        <title>Draft Genome and Complete Hox-Cluster Characterization of the Sterlet Sturgeon (Acipenser ruthenus).</title>
        <authorList>
            <person name="Wei Q."/>
        </authorList>
    </citation>
    <scope>NUCLEOTIDE SEQUENCE [LARGE SCALE GENOMIC DNA]</scope>
    <source>
        <strain evidence="10">WHYD16114868_AA</strain>
        <tissue evidence="10">Blood</tissue>
    </source>
</reference>
<dbReference type="GO" id="GO:0005184">
    <property type="term" value="F:neuropeptide hormone activity"/>
    <property type="evidence" value="ECO:0007669"/>
    <property type="project" value="TreeGrafter"/>
</dbReference>
<evidence type="ECO:0000256" key="8">
    <source>
        <dbReference type="ARBA" id="ARBA00023157"/>
    </source>
</evidence>
<keyword evidence="6" id="KW-0372">Hormone</keyword>